<evidence type="ECO:0000313" key="15">
    <source>
        <dbReference type="Proteomes" id="UP000294215"/>
    </source>
</evidence>
<dbReference type="GO" id="GO:0005829">
    <property type="term" value="C:cytosol"/>
    <property type="evidence" value="ECO:0007669"/>
    <property type="project" value="TreeGrafter"/>
</dbReference>
<evidence type="ECO:0000256" key="7">
    <source>
        <dbReference type="ARBA" id="ARBA00023159"/>
    </source>
</evidence>
<dbReference type="SUPFAM" id="SSF52172">
    <property type="entry name" value="CheY-like"/>
    <property type="match status" value="1"/>
</dbReference>
<dbReference type="InterPro" id="IPR016032">
    <property type="entry name" value="Sig_transdc_resp-reg_C-effctor"/>
</dbReference>
<evidence type="ECO:0000313" key="14">
    <source>
        <dbReference type="EMBL" id="TBC16912.1"/>
    </source>
</evidence>
<keyword evidence="8" id="KW-0804">Transcription</keyword>
<keyword evidence="2" id="KW-0963">Cytoplasm</keyword>
<evidence type="ECO:0000256" key="8">
    <source>
        <dbReference type="ARBA" id="ARBA00023163"/>
    </source>
</evidence>
<protein>
    <recommendedName>
        <fullName evidence="9">Regulatory protein VirG</fullName>
    </recommendedName>
</protein>
<dbReference type="PANTHER" id="PTHR48111">
    <property type="entry name" value="REGULATOR OF RPOS"/>
    <property type="match status" value="1"/>
</dbReference>
<feature type="domain" description="Response regulatory" evidence="12">
    <location>
        <begin position="12"/>
        <end position="125"/>
    </location>
</feature>
<evidence type="ECO:0000256" key="10">
    <source>
        <dbReference type="PROSITE-ProRule" id="PRU00169"/>
    </source>
</evidence>
<dbReference type="GO" id="GO:0000976">
    <property type="term" value="F:transcription cis-regulatory region binding"/>
    <property type="evidence" value="ECO:0007669"/>
    <property type="project" value="TreeGrafter"/>
</dbReference>
<evidence type="ECO:0000256" key="11">
    <source>
        <dbReference type="PROSITE-ProRule" id="PRU01091"/>
    </source>
</evidence>
<dbReference type="GO" id="GO:0006355">
    <property type="term" value="P:regulation of DNA-templated transcription"/>
    <property type="evidence" value="ECO:0007669"/>
    <property type="project" value="InterPro"/>
</dbReference>
<keyword evidence="3 10" id="KW-0597">Phosphoprotein</keyword>
<keyword evidence="5" id="KW-0805">Transcription regulation</keyword>
<gene>
    <name evidence="14" type="ORF">ELH40_19195</name>
</gene>
<feature type="domain" description="OmpR/PhoB-type" evidence="13">
    <location>
        <begin position="137"/>
        <end position="237"/>
    </location>
</feature>
<dbReference type="SMART" id="SM00448">
    <property type="entry name" value="REC"/>
    <property type="match status" value="1"/>
</dbReference>
<dbReference type="InterPro" id="IPR036388">
    <property type="entry name" value="WH-like_DNA-bd_sf"/>
</dbReference>
<dbReference type="GO" id="GO:0000156">
    <property type="term" value="F:phosphorelay response regulator activity"/>
    <property type="evidence" value="ECO:0007669"/>
    <property type="project" value="TreeGrafter"/>
</dbReference>
<comment type="subcellular location">
    <subcellularLocation>
        <location evidence="1">Cytoplasm</location>
    </subcellularLocation>
</comment>
<evidence type="ECO:0000256" key="3">
    <source>
        <dbReference type="ARBA" id="ARBA00022553"/>
    </source>
</evidence>
<dbReference type="InterPro" id="IPR001867">
    <property type="entry name" value="OmpR/PhoB-type_DNA-bd"/>
</dbReference>
<evidence type="ECO:0000256" key="5">
    <source>
        <dbReference type="ARBA" id="ARBA00023015"/>
    </source>
</evidence>
<keyword evidence="7" id="KW-0010">Activator</keyword>
<keyword evidence="6 11" id="KW-0238">DNA-binding</keyword>
<dbReference type="Gene3D" id="6.10.250.690">
    <property type="match status" value="1"/>
</dbReference>
<feature type="modified residue" description="4-aspartylphosphate" evidence="10">
    <location>
        <position position="61"/>
    </location>
</feature>
<dbReference type="EMBL" id="SIMR01000001">
    <property type="protein sequence ID" value="TBC16912.1"/>
    <property type="molecule type" value="Genomic_DNA"/>
</dbReference>
<evidence type="ECO:0000256" key="9">
    <source>
        <dbReference type="ARBA" id="ARBA00067337"/>
    </source>
</evidence>
<dbReference type="GO" id="GO:0032993">
    <property type="term" value="C:protein-DNA complex"/>
    <property type="evidence" value="ECO:0007669"/>
    <property type="project" value="TreeGrafter"/>
</dbReference>
<dbReference type="InterPro" id="IPR001789">
    <property type="entry name" value="Sig_transdc_resp-reg_receiver"/>
</dbReference>
<proteinExistence type="predicted"/>
<sequence length="243" mass="26980">MAYEMAAPNQAHILIVEDDPAIADMLVDLVRSSGFEASSVESGAAMDRMMARQQFDLIVLDAMLPGEDGFSICRRLRASCPVPILMLTALQEDIDRILGLELGADDYVTKPFNSRELLARIKSILRRASYAHQEEALGPMMFSGWRIDPRSRQLHDADGAQVSMTTAEFDILLAFCCNPNKVLTREQLLSMTHAGSAGPVERSIDAHISRVRQKIEPNLKDPTFIKTVRLGGYLFASKVERLS</sequence>
<dbReference type="InterPro" id="IPR039420">
    <property type="entry name" value="WalR-like"/>
</dbReference>
<evidence type="ECO:0000256" key="1">
    <source>
        <dbReference type="ARBA" id="ARBA00004496"/>
    </source>
</evidence>
<dbReference type="CDD" id="cd17574">
    <property type="entry name" value="REC_OmpR"/>
    <property type="match status" value="1"/>
</dbReference>
<dbReference type="Pfam" id="PF00072">
    <property type="entry name" value="Response_reg"/>
    <property type="match status" value="1"/>
</dbReference>
<dbReference type="PROSITE" id="PS51755">
    <property type="entry name" value="OMPR_PHOB"/>
    <property type="match status" value="1"/>
</dbReference>
<dbReference type="SMART" id="SM00862">
    <property type="entry name" value="Trans_reg_C"/>
    <property type="match status" value="1"/>
</dbReference>
<dbReference type="Pfam" id="PF00486">
    <property type="entry name" value="Trans_reg_C"/>
    <property type="match status" value="1"/>
</dbReference>
<evidence type="ECO:0000256" key="2">
    <source>
        <dbReference type="ARBA" id="ARBA00022490"/>
    </source>
</evidence>
<evidence type="ECO:0000256" key="6">
    <source>
        <dbReference type="ARBA" id="ARBA00023125"/>
    </source>
</evidence>
<organism evidence="14 15">
    <name type="scientific">Rhizobium ruizarguesonis</name>
    <dbReference type="NCBI Taxonomy" id="2081791"/>
    <lineage>
        <taxon>Bacteria</taxon>
        <taxon>Pseudomonadati</taxon>
        <taxon>Pseudomonadota</taxon>
        <taxon>Alphaproteobacteria</taxon>
        <taxon>Hyphomicrobiales</taxon>
        <taxon>Rhizobiaceae</taxon>
        <taxon>Rhizobium/Agrobacterium group</taxon>
        <taxon>Rhizobium</taxon>
    </lineage>
</organism>
<dbReference type="Gene3D" id="1.10.10.10">
    <property type="entry name" value="Winged helix-like DNA-binding domain superfamily/Winged helix DNA-binding domain"/>
    <property type="match status" value="1"/>
</dbReference>
<dbReference type="AlphaFoldDB" id="A0AB38I838"/>
<reference evidence="14 15" key="1">
    <citation type="submission" date="2019-02" db="EMBL/GenBank/DDBJ databases">
        <title>The genomic architecture of introgression among sibling species of bacteria.</title>
        <authorList>
            <person name="Cavassim M.I.A."/>
            <person name="Moeskjaer S."/>
            <person name="Moslemi C."/>
            <person name="Fields B."/>
            <person name="Bachmann A."/>
            <person name="Vilhjalmsson B."/>
            <person name="Schierup M.H."/>
            <person name="Young J.P.W."/>
            <person name="Andersen S.U."/>
        </authorList>
    </citation>
    <scope>NUCLEOTIDE SEQUENCE [LARGE SCALE GENOMIC DNA]</scope>
    <source>
        <strain evidence="14 15">SM92</strain>
    </source>
</reference>
<dbReference type="PANTHER" id="PTHR48111:SF4">
    <property type="entry name" value="DNA-BINDING DUAL TRANSCRIPTIONAL REGULATOR OMPR"/>
    <property type="match status" value="1"/>
</dbReference>
<dbReference type="FunFam" id="1.10.10.10:FF:000099">
    <property type="entry name" value="Two-component system response regulator TorR"/>
    <property type="match status" value="1"/>
</dbReference>
<comment type="caution">
    <text evidence="14">The sequence shown here is derived from an EMBL/GenBank/DDBJ whole genome shotgun (WGS) entry which is preliminary data.</text>
</comment>
<evidence type="ECO:0000259" key="13">
    <source>
        <dbReference type="PROSITE" id="PS51755"/>
    </source>
</evidence>
<dbReference type="CDD" id="cd00383">
    <property type="entry name" value="trans_reg_C"/>
    <property type="match status" value="1"/>
</dbReference>
<dbReference type="Proteomes" id="UP000294215">
    <property type="component" value="Unassembled WGS sequence"/>
</dbReference>
<dbReference type="InterPro" id="IPR011006">
    <property type="entry name" value="CheY-like_superfamily"/>
</dbReference>
<dbReference type="SUPFAM" id="SSF46894">
    <property type="entry name" value="C-terminal effector domain of the bipartite response regulators"/>
    <property type="match status" value="1"/>
</dbReference>
<dbReference type="FunFam" id="3.40.50.2300:FF:000001">
    <property type="entry name" value="DNA-binding response regulator PhoB"/>
    <property type="match status" value="1"/>
</dbReference>
<accession>A0AB38I838</accession>
<evidence type="ECO:0000256" key="4">
    <source>
        <dbReference type="ARBA" id="ARBA00023012"/>
    </source>
</evidence>
<dbReference type="PROSITE" id="PS50110">
    <property type="entry name" value="RESPONSE_REGULATORY"/>
    <property type="match status" value="1"/>
</dbReference>
<feature type="DNA-binding region" description="OmpR/PhoB-type" evidence="11">
    <location>
        <begin position="137"/>
        <end position="237"/>
    </location>
</feature>
<evidence type="ECO:0000259" key="12">
    <source>
        <dbReference type="PROSITE" id="PS50110"/>
    </source>
</evidence>
<dbReference type="Gene3D" id="3.40.50.2300">
    <property type="match status" value="1"/>
</dbReference>
<keyword evidence="4" id="KW-0902">Two-component regulatory system</keyword>
<name>A0AB38I838_9HYPH</name>